<name>A0ACC3BR93_PYRYE</name>
<organism evidence="1 2">
    <name type="scientific">Pyropia yezoensis</name>
    <name type="common">Susabi-nori</name>
    <name type="synonym">Porphyra yezoensis</name>
    <dbReference type="NCBI Taxonomy" id="2788"/>
    <lineage>
        <taxon>Eukaryota</taxon>
        <taxon>Rhodophyta</taxon>
        <taxon>Bangiophyceae</taxon>
        <taxon>Bangiales</taxon>
        <taxon>Bangiaceae</taxon>
        <taxon>Pyropia</taxon>
    </lineage>
</organism>
<protein>
    <submittedName>
        <fullName evidence="1">Uncharacterized protein</fullName>
    </submittedName>
</protein>
<dbReference type="Proteomes" id="UP000798662">
    <property type="component" value="Chromosome 1"/>
</dbReference>
<sequence length="423" mass="42842">MRRKRGGCLAGMGGGRSDKQPPPSCTRSLPACPPATLRPCLLACPYAAGPCGEVASHQTHRLVFGPRRRRRRRCRRRRRRRRLLPLPPAPPPPPIHQPPPRRQTFFFSPPLFPPPPPPPFPPLVSAMAPTLRALTAAAAVLAAVAAVVAVAAPCGAAAAATPTPTPTPRARPSRTPLPGCSGSRCTAYGPGTRCATAPAGGAPTTCRAYAAANGTCTAIADACVDVACDGTALVAGSDGSIYCNWCTLTAASCETGFRVYKVALPTPQPFASPSPVPAAAAPPAASAAPAAPAPTVAPPTGAPAGGSRGGGGLAPPKEAPAGRRPRAGADGCSVLPAGTPARQRFPPYSDAVCDVDYTLCEVDGDCGAGPDGKRMACVPIDGCAASRCGRMTVSASRAQCEGGGRCTRDCRQNVGVCTPVFCA</sequence>
<keyword evidence="2" id="KW-1185">Reference proteome</keyword>
<reference evidence="1" key="1">
    <citation type="submission" date="2019-11" db="EMBL/GenBank/DDBJ databases">
        <title>Nori genome reveals adaptations in red seaweeds to the harsh intertidal environment.</title>
        <authorList>
            <person name="Wang D."/>
            <person name="Mao Y."/>
        </authorList>
    </citation>
    <scope>NUCLEOTIDE SEQUENCE</scope>
    <source>
        <tissue evidence="1">Gametophyte</tissue>
    </source>
</reference>
<evidence type="ECO:0000313" key="2">
    <source>
        <dbReference type="Proteomes" id="UP000798662"/>
    </source>
</evidence>
<evidence type="ECO:0000313" key="1">
    <source>
        <dbReference type="EMBL" id="KAK1860184.1"/>
    </source>
</evidence>
<accession>A0ACC3BR93</accession>
<proteinExistence type="predicted"/>
<comment type="caution">
    <text evidence="1">The sequence shown here is derived from an EMBL/GenBank/DDBJ whole genome shotgun (WGS) entry which is preliminary data.</text>
</comment>
<gene>
    <name evidence="1" type="ORF">I4F81_002773</name>
</gene>
<dbReference type="EMBL" id="CM020618">
    <property type="protein sequence ID" value="KAK1860184.1"/>
    <property type="molecule type" value="Genomic_DNA"/>
</dbReference>